<dbReference type="AlphaFoldDB" id="A0A166PU48"/>
<name>A0A166PU48_PSEFL</name>
<comment type="caution">
    <text evidence="1">The sequence shown here is derived from an EMBL/GenBank/DDBJ whole genome shotgun (WGS) entry which is preliminary data.</text>
</comment>
<sequence>MKISDKDRQTIISALHVQRNAVIAERKRDAEDYSVKWNDFRESRTIGLDAERDKLGVLIEQLSAESGALEWP</sequence>
<reference evidence="1 2" key="2">
    <citation type="journal article" date="2018" name="Nature">
        <title>Mutant phenotypes for thousands of bacterial genes of unknown function.</title>
        <authorList>
            <person name="Price M.N."/>
            <person name="Wetmore K.M."/>
            <person name="Waters R.J."/>
            <person name="Callaghan M."/>
            <person name="Ray J."/>
            <person name="Liu H."/>
            <person name="Kuehl J.V."/>
            <person name="Melnyk R.A."/>
            <person name="Lamson J.S."/>
            <person name="Suh Y."/>
            <person name="Carlson H.K."/>
            <person name="Esquivel Z."/>
            <person name="Sadeeshkumar H."/>
            <person name="Chakraborty R."/>
            <person name="Zane G.M."/>
            <person name="Rubin B.E."/>
            <person name="Wall J.D."/>
            <person name="Visel A."/>
            <person name="Bristow J."/>
            <person name="Blow M.J."/>
            <person name="Arkin A.P."/>
            <person name="Deutschbauer A.M."/>
        </authorList>
    </citation>
    <scope>NUCLEOTIDE SEQUENCE [LARGE SCALE GENOMIC DNA]</scope>
    <source>
        <strain evidence="1 2">FW300-N1B4</strain>
    </source>
</reference>
<dbReference type="RefSeq" id="WP_063343169.1">
    <property type="nucleotide sequence ID" value="NZ_LUKJ01000003.1"/>
</dbReference>
<accession>A0A166PU48</accession>
<evidence type="ECO:0000313" key="2">
    <source>
        <dbReference type="Proteomes" id="UP000076489"/>
    </source>
</evidence>
<reference evidence="2" key="1">
    <citation type="submission" date="2016-03" db="EMBL/GenBank/DDBJ databases">
        <authorList>
            <person name="Ray J."/>
            <person name="Price M."/>
            <person name="Deutschbauer A."/>
        </authorList>
    </citation>
    <scope>NUCLEOTIDE SEQUENCE [LARGE SCALE GENOMIC DNA]</scope>
    <source>
        <strain evidence="2">FW300-N1B4</strain>
    </source>
</reference>
<protein>
    <submittedName>
        <fullName evidence="1">Uncharacterized protein</fullName>
    </submittedName>
</protein>
<gene>
    <name evidence="1" type="ORF">A1D17_25325</name>
</gene>
<organism evidence="1 2">
    <name type="scientific">Pseudomonas fluorescens</name>
    <dbReference type="NCBI Taxonomy" id="294"/>
    <lineage>
        <taxon>Bacteria</taxon>
        <taxon>Pseudomonadati</taxon>
        <taxon>Pseudomonadota</taxon>
        <taxon>Gammaproteobacteria</taxon>
        <taxon>Pseudomonadales</taxon>
        <taxon>Pseudomonadaceae</taxon>
        <taxon>Pseudomonas</taxon>
    </lineage>
</organism>
<evidence type="ECO:0000313" key="1">
    <source>
        <dbReference type="EMBL" id="KZN19320.1"/>
    </source>
</evidence>
<proteinExistence type="predicted"/>
<dbReference type="EMBL" id="LUKJ01000003">
    <property type="protein sequence ID" value="KZN19320.1"/>
    <property type="molecule type" value="Genomic_DNA"/>
</dbReference>
<dbReference type="Proteomes" id="UP000076489">
    <property type="component" value="Unassembled WGS sequence"/>
</dbReference>